<evidence type="ECO:0000259" key="4">
    <source>
        <dbReference type="Pfam" id="PF10650"/>
    </source>
</evidence>
<feature type="compositionally biased region" description="Basic and acidic residues" evidence="3">
    <location>
        <begin position="1647"/>
        <end position="1662"/>
    </location>
</feature>
<name>A0A080ZEF8_PHYNI</name>
<feature type="region of interest" description="Disordered" evidence="3">
    <location>
        <begin position="137"/>
        <end position="156"/>
    </location>
</feature>
<dbReference type="GO" id="GO:0005737">
    <property type="term" value="C:cytoplasm"/>
    <property type="evidence" value="ECO:0007669"/>
    <property type="project" value="TreeGrafter"/>
</dbReference>
<feature type="compositionally biased region" description="Polar residues" evidence="3">
    <location>
        <begin position="1529"/>
        <end position="1549"/>
    </location>
</feature>
<feature type="compositionally biased region" description="Polar residues" evidence="3">
    <location>
        <begin position="1663"/>
        <end position="1682"/>
    </location>
</feature>
<organism evidence="5 6">
    <name type="scientific">Phytophthora nicotianae P1976</name>
    <dbReference type="NCBI Taxonomy" id="1317066"/>
    <lineage>
        <taxon>Eukaryota</taxon>
        <taxon>Sar</taxon>
        <taxon>Stramenopiles</taxon>
        <taxon>Oomycota</taxon>
        <taxon>Peronosporomycetes</taxon>
        <taxon>Peronosporales</taxon>
        <taxon>Peronosporaceae</taxon>
        <taxon>Phytophthora</taxon>
    </lineage>
</organism>
<evidence type="ECO:0000313" key="6">
    <source>
        <dbReference type="Proteomes" id="UP000028582"/>
    </source>
</evidence>
<accession>A0A080ZEF8</accession>
<dbReference type="SUPFAM" id="SSF52058">
    <property type="entry name" value="L domain-like"/>
    <property type="match status" value="1"/>
</dbReference>
<feature type="compositionally biased region" description="Polar residues" evidence="3">
    <location>
        <begin position="1691"/>
        <end position="1711"/>
    </location>
</feature>
<dbReference type="InterPro" id="IPR032675">
    <property type="entry name" value="LRR_dom_sf"/>
</dbReference>
<evidence type="ECO:0000256" key="3">
    <source>
        <dbReference type="SAM" id="MobiDB-lite"/>
    </source>
</evidence>
<feature type="compositionally biased region" description="Acidic residues" evidence="3">
    <location>
        <begin position="1611"/>
        <end position="1627"/>
    </location>
</feature>
<feature type="region of interest" description="Disordered" evidence="3">
    <location>
        <begin position="522"/>
        <end position="558"/>
    </location>
</feature>
<gene>
    <name evidence="5" type="ORF">F444_17610</name>
</gene>
<feature type="region of interest" description="Disordered" evidence="3">
    <location>
        <begin position="1579"/>
        <end position="1711"/>
    </location>
</feature>
<evidence type="ECO:0000313" key="5">
    <source>
        <dbReference type="EMBL" id="ETO65019.1"/>
    </source>
</evidence>
<evidence type="ECO:0000256" key="2">
    <source>
        <dbReference type="ARBA" id="ARBA00022737"/>
    </source>
</evidence>
<protein>
    <recommendedName>
        <fullName evidence="4">Putative zinc-finger domain-containing protein</fullName>
    </recommendedName>
</protein>
<evidence type="ECO:0000256" key="1">
    <source>
        <dbReference type="ARBA" id="ARBA00022614"/>
    </source>
</evidence>
<dbReference type="InterPro" id="IPR019607">
    <property type="entry name" value="Putative_zinc-finger_domain"/>
</dbReference>
<proteinExistence type="predicted"/>
<dbReference type="InterPro" id="IPR050216">
    <property type="entry name" value="LRR_domain-containing"/>
</dbReference>
<dbReference type="EMBL" id="ANJA01003229">
    <property type="protein sequence ID" value="ETO65019.1"/>
    <property type="molecule type" value="Genomic_DNA"/>
</dbReference>
<dbReference type="PANTHER" id="PTHR48051:SF46">
    <property type="entry name" value="LEUCINE RICH REPEAT-CONTAINING DOMAIN PROTEIN"/>
    <property type="match status" value="1"/>
</dbReference>
<dbReference type="Gene3D" id="3.80.10.10">
    <property type="entry name" value="Ribonuclease Inhibitor"/>
    <property type="match status" value="1"/>
</dbReference>
<keyword evidence="2" id="KW-0677">Repeat</keyword>
<reference evidence="5 6" key="1">
    <citation type="submission" date="2013-11" db="EMBL/GenBank/DDBJ databases">
        <title>The Genome Sequence of Phytophthora parasitica P1976.</title>
        <authorList>
            <consortium name="The Broad Institute Genomics Platform"/>
            <person name="Russ C."/>
            <person name="Tyler B."/>
            <person name="Panabieres F."/>
            <person name="Shan W."/>
            <person name="Tripathy S."/>
            <person name="Grunwald N."/>
            <person name="Machado M."/>
            <person name="Johnson C.S."/>
            <person name="Walker B."/>
            <person name="Young S."/>
            <person name="Zeng Q."/>
            <person name="Gargeya S."/>
            <person name="Fitzgerald M."/>
            <person name="Haas B."/>
            <person name="Abouelleil A."/>
            <person name="Allen A.W."/>
            <person name="Alvarado L."/>
            <person name="Arachchi H.M."/>
            <person name="Berlin A.M."/>
            <person name="Chapman S.B."/>
            <person name="Gainer-Dewar J."/>
            <person name="Goldberg J."/>
            <person name="Griggs A."/>
            <person name="Gujja S."/>
            <person name="Hansen M."/>
            <person name="Howarth C."/>
            <person name="Imamovic A."/>
            <person name="Ireland A."/>
            <person name="Larimer J."/>
            <person name="McCowan C."/>
            <person name="Murphy C."/>
            <person name="Pearson M."/>
            <person name="Poon T.W."/>
            <person name="Priest M."/>
            <person name="Roberts A."/>
            <person name="Saif S."/>
            <person name="Shea T."/>
            <person name="Sisk P."/>
            <person name="Sykes S."/>
            <person name="Wortman J."/>
            <person name="Nusbaum C."/>
            <person name="Birren B."/>
        </authorList>
    </citation>
    <scope>NUCLEOTIDE SEQUENCE [LARGE SCALE GENOMIC DNA]</scope>
    <source>
        <strain evidence="5 6">P1976</strain>
    </source>
</reference>
<comment type="caution">
    <text evidence="5">The sequence shown here is derived from an EMBL/GenBank/DDBJ whole genome shotgun (WGS) entry which is preliminary data.</text>
</comment>
<feature type="compositionally biased region" description="Basic and acidic residues" evidence="3">
    <location>
        <begin position="140"/>
        <end position="156"/>
    </location>
</feature>
<sequence length="1832" mass="204579">MEMEVHEMGTPASATETSLSREAVQKAVERLHKVTEERKRWIYKRDETLKRKEKLLQLLQRQDPGTLSIERIEPQKAKQEAELAKQKETVAPKAAAMAATRKKELKALQAHAEAAHEKQQAAAIVLARSLKLLQSKRKREVKEEDPHPRKKVDVGSKNEVKAAIAAPEMHTFASAPALDVGTTELATAACLRIATRYLTQTGKIIPRENLEQAFKTYTGKVLEEVVEWSLVEHSLPNLVVGDTAKNIQPWNPARRSVCWQPGRRFLKTPTFISSDANRIQALIELEKDVVTSVCDSLRMADSADKSAALIRRRRQRFFLANLLPDGTTTPTLSGVLSACVGVNLVKMATSNNLRISYRSHGQIAGVFGNMETWLREQAEMSEPPCSLSPRIDRQGGSRGAREIFFSSKYAKPFSVTHDSVVRQLRGGALKSTGSKKIDPMKVLCHYELNGVCNDKNCSNYHQKDYESVVNEKSNLSDCSGEDADDVGATMEKLDEMDQLLVSFAEFRARIMPKWPVITSTTASATTGRKSNDAADVPSSSRADAVSPVVQDAEEKPKESNDDFIVLDSRQELPDIGDARYFDDIDSRKVYGEMLQAKVEKTPSATDAWLLLAIFQLGLDVGMGDEAVNLSDDDLLQQQLLFLCKELNLNQRSGVSRTLAADEANLKRCLHTLSRALEVEENAYCEALWLLYLRLCRQVTNRQTEIDMVEQGVQFLPNSHALWLRYISTYDFESVGMAEGIYWRLLEHIARTNSAEDGSKTPTTTKEVSILLTAICYHLCIKLWHAGATSRVLELLSALLQLGNESPEFSWCSMVRDRLRGDELIVFSLVFAHILLFKELPGLIEHWVAASSNEGIPMKGLSYTAEFLRGRDGDIDKGAFTRALKAYELSFQTFEKDCGGMRDAGNVILSNWMLILAMQHGRSDKNELLSAFFRDYLDKISYYPGASLTAAKLMGLTSTGEQQAHQLMLTMMNRSTETQFPEALHHYLFACRQSSALVDALDKTFPEVMKRLANLLNVDIDKVEKSLQDIMHDTSKISKSHTLKDLLEALLSAWMDQLALLRRGSQRQPTDKVTRSLADIYVALDIFHLMGLLLEPSVAIDGIQMVLSSLSFDALSLEARQLAWMQRFVFQVDLLQQEELDSVLWREHQPMLTQLFRRYMTEMSVEAEMMRQVSKRVTRDISNRAIEDAVRDCLNPERSQLITYDVNLELFRLCSAAVAGPEKAAFYASCTDLLALSSEFSLAFSDVAIHEWELLAARASLRRCLSGAKTQRPQILQALVAVELRLRNMKAVSSLLDTEMQANPLLLESWRLTVGLEVLLGGKLSDRSKMIAEEMERRQLVFVCNTFGDDKLLDQKGISWCRYQQTESLTLRGLGLEYVPNVILLQSELVSLNISGNELVELPMGLRQLKNLQELDASENALLELPACVNSLTKLKELRFAHNNMTTMSIPALPQLKVIDMCWNAVTHLRASDVATLPNLEALQAEENQVSVEELTKISDLLAKRETVVSAQTTEVNVCQQKKTEEDTASKQPVPTNLSDSNQNEGTTQAEDTRSAEIEQAPVATEWDGDQVMEEATDQMAAASNEVEGEEAVVAEKVDSGRREDGDKSIVIDDDDDAPSESKEEDGDQIMTGDKATRIGSSSSTESKAVDHPREIIELDSPKSTEGNGKETTAQEIHLQKSTGNKDRQDTTDSNPVDAQSIPTGDGVSTENISGVEDFAHNHSEDVTASAVRRQSSHDVAALARRKLTAYMDQNQIDNRAEVRKRNPTLWREFIAASLPVSLELPACRLCFTANDGHNQRFNSTVLCVRCLEDALPVLKDRSEHSDVTEEFV</sequence>
<feature type="domain" description="Putative zinc-finger" evidence="4">
    <location>
        <begin position="443"/>
        <end position="461"/>
    </location>
</feature>
<feature type="region of interest" description="Disordered" evidence="3">
    <location>
        <begin position="1516"/>
        <end position="1555"/>
    </location>
</feature>
<feature type="region of interest" description="Disordered" evidence="3">
    <location>
        <begin position="1"/>
        <end position="23"/>
    </location>
</feature>
<dbReference type="Pfam" id="PF10650">
    <property type="entry name" value="zf-C3H1"/>
    <property type="match status" value="1"/>
</dbReference>
<dbReference type="OrthoDB" id="1922977at2759"/>
<keyword evidence="1" id="KW-0433">Leucine-rich repeat</keyword>
<feature type="compositionally biased region" description="Basic and acidic residues" evidence="3">
    <location>
        <begin position="1593"/>
        <end position="1610"/>
    </location>
</feature>
<dbReference type="PANTHER" id="PTHR48051">
    <property type="match status" value="1"/>
</dbReference>
<dbReference type="Proteomes" id="UP000028582">
    <property type="component" value="Unassembled WGS sequence"/>
</dbReference>